<reference evidence="4 5" key="1">
    <citation type="submission" date="2019-08" db="EMBL/GenBank/DDBJ databases">
        <authorList>
            <person name="Peeters C."/>
        </authorList>
    </citation>
    <scope>NUCLEOTIDE SEQUENCE [LARGE SCALE GENOMIC DNA]</scope>
    <source>
        <strain evidence="4 5">LMG 31108</strain>
    </source>
</reference>
<dbReference type="SUPFAM" id="SSF53822">
    <property type="entry name" value="Periplasmic binding protein-like I"/>
    <property type="match status" value="1"/>
</dbReference>
<accession>A0A5E4RS65</accession>
<dbReference type="Proteomes" id="UP000406256">
    <property type="component" value="Unassembled WGS sequence"/>
</dbReference>
<feature type="domain" description="Leucine-binding protein" evidence="3">
    <location>
        <begin position="19"/>
        <end position="357"/>
    </location>
</feature>
<organism evidence="4 5">
    <name type="scientific">Pandoraea anhela</name>
    <dbReference type="NCBI Taxonomy" id="2508295"/>
    <lineage>
        <taxon>Bacteria</taxon>
        <taxon>Pseudomonadati</taxon>
        <taxon>Pseudomonadota</taxon>
        <taxon>Betaproteobacteria</taxon>
        <taxon>Burkholderiales</taxon>
        <taxon>Burkholderiaceae</taxon>
        <taxon>Pandoraea</taxon>
    </lineage>
</organism>
<dbReference type="Gene3D" id="3.40.50.2300">
    <property type="match status" value="2"/>
</dbReference>
<keyword evidence="5" id="KW-1185">Reference proteome</keyword>
<dbReference type="EMBL" id="CABPSB010000001">
    <property type="protein sequence ID" value="VVD65885.1"/>
    <property type="molecule type" value="Genomic_DNA"/>
</dbReference>
<gene>
    <name evidence="4" type="ORF">PAN31108_00354</name>
</gene>
<dbReference type="InterPro" id="IPR028081">
    <property type="entry name" value="Leu-bd"/>
</dbReference>
<dbReference type="Pfam" id="PF13458">
    <property type="entry name" value="Peripla_BP_6"/>
    <property type="match status" value="1"/>
</dbReference>
<dbReference type="PANTHER" id="PTHR30483:SF38">
    <property type="entry name" value="BLR7848 PROTEIN"/>
    <property type="match status" value="1"/>
</dbReference>
<evidence type="ECO:0000256" key="1">
    <source>
        <dbReference type="ARBA" id="ARBA00010062"/>
    </source>
</evidence>
<evidence type="ECO:0000313" key="4">
    <source>
        <dbReference type="EMBL" id="VVD65885.1"/>
    </source>
</evidence>
<dbReference type="RefSeq" id="WP_246183743.1">
    <property type="nucleotide sequence ID" value="NZ_CABPSB010000001.1"/>
</dbReference>
<dbReference type="InterPro" id="IPR051010">
    <property type="entry name" value="BCAA_transport"/>
</dbReference>
<keyword evidence="2" id="KW-0732">Signal</keyword>
<name>A0A5E4RS65_9BURK</name>
<evidence type="ECO:0000256" key="2">
    <source>
        <dbReference type="ARBA" id="ARBA00022729"/>
    </source>
</evidence>
<dbReference type="CDD" id="cd06333">
    <property type="entry name" value="PBP1_ABC_RPA1789-like"/>
    <property type="match status" value="1"/>
</dbReference>
<protein>
    <submittedName>
        <fullName evidence="4">Branched-chain amino acid ABC transporter substrate-binding protein</fullName>
    </submittedName>
</protein>
<proteinExistence type="inferred from homology"/>
<dbReference type="AlphaFoldDB" id="A0A5E4RS65"/>
<dbReference type="PANTHER" id="PTHR30483">
    <property type="entry name" value="LEUCINE-SPECIFIC-BINDING PROTEIN"/>
    <property type="match status" value="1"/>
</dbReference>
<dbReference type="InterPro" id="IPR028082">
    <property type="entry name" value="Peripla_BP_I"/>
</dbReference>
<evidence type="ECO:0000259" key="3">
    <source>
        <dbReference type="Pfam" id="PF13458"/>
    </source>
</evidence>
<sequence length="382" mass="40500">MLGCSAFLLGLHAPLASAEIKVGVSLSTTGPAASIGIPEKNTIALLPRRIGNEPVTYIVLDDGSDPTQAVANVRKFVSEDHVDAIFGSTTVPSSLAMSAVAAESHTPMISLAAGTAIVEPVDDKRRWIFKTPQNDALMADAVTEYMASQKVKTVAFIGFSDAYGEGWYTSFSKSAQARGIKIVANERYARTDTSVTGQVLRMVASHADAVLVAGAGTPAVLPQKTLKERGYKGVIYQTHGVTNNDFLRLCGADCEGTLLPAGPLLVVDDLPQSNPVYASAQQYKRIYEKAYGAGSVSPFGANGWDAGLLLQNAVMSALKTAKPGTEAFRAALRDGLENVREVAGSQGIFNMSPTDHAGLDARARVMLKIEHAQWRVAQPAHQ</sequence>
<evidence type="ECO:0000313" key="5">
    <source>
        <dbReference type="Proteomes" id="UP000406256"/>
    </source>
</evidence>
<comment type="similarity">
    <text evidence="1">Belongs to the leucine-binding protein family.</text>
</comment>